<dbReference type="InterPro" id="IPR002711">
    <property type="entry name" value="HNH"/>
</dbReference>
<proteinExistence type="predicted"/>
<dbReference type="Pfam" id="PF01844">
    <property type="entry name" value="HNH"/>
    <property type="match status" value="1"/>
</dbReference>
<evidence type="ECO:0000313" key="4">
    <source>
        <dbReference type="Proteomes" id="UP000658613"/>
    </source>
</evidence>
<evidence type="ECO:0000256" key="1">
    <source>
        <dbReference type="SAM" id="MobiDB-lite"/>
    </source>
</evidence>
<name>A0A931E0T4_9CORY</name>
<accession>A0A931E0T4</accession>
<protein>
    <recommendedName>
        <fullName evidence="2">HNH nuclease domain-containing protein</fullName>
    </recommendedName>
</protein>
<keyword evidence="4" id="KW-1185">Reference proteome</keyword>
<dbReference type="GO" id="GO:0004519">
    <property type="term" value="F:endonuclease activity"/>
    <property type="evidence" value="ECO:0007669"/>
    <property type="project" value="InterPro"/>
</dbReference>
<dbReference type="InterPro" id="IPR003615">
    <property type="entry name" value="HNH_nuc"/>
</dbReference>
<feature type="domain" description="HNH nuclease" evidence="2">
    <location>
        <begin position="273"/>
        <end position="325"/>
    </location>
</feature>
<dbReference type="SMART" id="SM00507">
    <property type="entry name" value="HNHc"/>
    <property type="match status" value="1"/>
</dbReference>
<evidence type="ECO:0000313" key="3">
    <source>
        <dbReference type="EMBL" id="MBG6122614.1"/>
    </source>
</evidence>
<evidence type="ECO:0000259" key="2">
    <source>
        <dbReference type="SMART" id="SM00507"/>
    </source>
</evidence>
<gene>
    <name evidence="3" type="ORF">IW254_001583</name>
</gene>
<reference evidence="3" key="1">
    <citation type="submission" date="2020-11" db="EMBL/GenBank/DDBJ databases">
        <title>Sequencing the genomes of 1000 actinobacteria strains.</title>
        <authorList>
            <person name="Klenk H.-P."/>
        </authorList>
    </citation>
    <scope>NUCLEOTIDE SEQUENCE</scope>
    <source>
        <strain evidence="3">DSM 45632</strain>
    </source>
</reference>
<dbReference type="CDD" id="cd00085">
    <property type="entry name" value="HNHc"/>
    <property type="match status" value="1"/>
</dbReference>
<feature type="region of interest" description="Disordered" evidence="1">
    <location>
        <begin position="159"/>
        <end position="182"/>
    </location>
</feature>
<dbReference type="AlphaFoldDB" id="A0A931E0T4"/>
<dbReference type="EMBL" id="JADOUE010000001">
    <property type="protein sequence ID" value="MBG6122614.1"/>
    <property type="molecule type" value="Genomic_DNA"/>
</dbReference>
<sequence>MINSCKARLLRLLGELDEERLADLYGTSSLSTLLIRHVGVSRSTAFEYTSVARRLRQFPGLLDALEDGEIHYSTLRFLLKYITPANQGDLLALAKKLSHEDLRKALAGYDTNDDGTQPEHFLRIRDEDNGDVTITARLNATDGAMFKAALKTGEAAYFGTPETASQDDGENAENSRPQRVSGFGMPVGRSLLAALMGIVHIARDCVNPPLRTPGAQVNLVVNLDGHIYMPSNPKAPSKSLTRLIGSALGRLEGVNDKGVSLHLGRGHRLASPGQVNALLRYWHEQCAMPGCTHTRFIEIHHITSWADGGETNIDNLLPLCSACHSMVTDGCISIEKQGQDTCFFFPDGSAFVSREHGHVHRDDSRRPTPALIDADSFDDSIFEGLPV</sequence>
<dbReference type="RefSeq" id="WP_196824978.1">
    <property type="nucleotide sequence ID" value="NZ_CP046980.1"/>
</dbReference>
<dbReference type="Gene3D" id="1.10.30.50">
    <property type="match status" value="1"/>
</dbReference>
<organism evidence="3 4">
    <name type="scientific">Corynebacterium aquatimens</name>
    <dbReference type="NCBI Taxonomy" id="1190508"/>
    <lineage>
        <taxon>Bacteria</taxon>
        <taxon>Bacillati</taxon>
        <taxon>Actinomycetota</taxon>
        <taxon>Actinomycetes</taxon>
        <taxon>Mycobacteriales</taxon>
        <taxon>Corynebacteriaceae</taxon>
        <taxon>Corynebacterium</taxon>
    </lineage>
</organism>
<dbReference type="Proteomes" id="UP000658613">
    <property type="component" value="Unassembled WGS sequence"/>
</dbReference>
<comment type="caution">
    <text evidence="3">The sequence shown here is derived from an EMBL/GenBank/DDBJ whole genome shotgun (WGS) entry which is preliminary data.</text>
</comment>
<dbReference type="GO" id="GO:0003676">
    <property type="term" value="F:nucleic acid binding"/>
    <property type="evidence" value="ECO:0007669"/>
    <property type="project" value="InterPro"/>
</dbReference>
<dbReference type="GO" id="GO:0008270">
    <property type="term" value="F:zinc ion binding"/>
    <property type="evidence" value="ECO:0007669"/>
    <property type="project" value="InterPro"/>
</dbReference>